<dbReference type="PATRIC" id="fig|44252.3.peg.1517"/>
<dbReference type="SUPFAM" id="SSF53756">
    <property type="entry name" value="UDP-Glycosyltransferase/glycogen phosphorylase"/>
    <property type="match status" value="1"/>
</dbReference>
<dbReference type="InterPro" id="IPR028098">
    <property type="entry name" value="Glyco_trans_4-like_N"/>
</dbReference>
<dbReference type="OrthoDB" id="9815550at2"/>
<dbReference type="PANTHER" id="PTHR45947">
    <property type="entry name" value="SULFOQUINOVOSYL TRANSFERASE SQD2"/>
    <property type="match status" value="1"/>
</dbReference>
<keyword evidence="3" id="KW-0808">Transferase</keyword>
<evidence type="ECO:0000313" key="3">
    <source>
        <dbReference type="EMBL" id="KFN10602.1"/>
    </source>
</evidence>
<proteinExistence type="predicted"/>
<accession>A0A090ZJ37</accession>
<evidence type="ECO:0000259" key="1">
    <source>
        <dbReference type="Pfam" id="PF00534"/>
    </source>
</evidence>
<evidence type="ECO:0000313" key="4">
    <source>
        <dbReference type="Proteomes" id="UP000029278"/>
    </source>
</evidence>
<dbReference type="STRING" id="44252.DJ90_1056"/>
<gene>
    <name evidence="3" type="ORF">DJ90_1056</name>
</gene>
<dbReference type="GO" id="GO:0016757">
    <property type="term" value="F:glycosyltransferase activity"/>
    <property type="evidence" value="ECO:0007669"/>
    <property type="project" value="InterPro"/>
</dbReference>
<dbReference type="EMBL" id="JMQA01000018">
    <property type="protein sequence ID" value="KFN10602.1"/>
    <property type="molecule type" value="Genomic_DNA"/>
</dbReference>
<dbReference type="Gene3D" id="3.40.50.2000">
    <property type="entry name" value="Glycogen Phosphorylase B"/>
    <property type="match status" value="2"/>
</dbReference>
<dbReference type="GeneID" id="77011799"/>
<organism evidence="3 4">
    <name type="scientific">Paenibacillus macerans</name>
    <name type="common">Bacillus macerans</name>
    <dbReference type="NCBI Taxonomy" id="44252"/>
    <lineage>
        <taxon>Bacteria</taxon>
        <taxon>Bacillati</taxon>
        <taxon>Bacillota</taxon>
        <taxon>Bacilli</taxon>
        <taxon>Bacillales</taxon>
        <taxon>Paenibacillaceae</taxon>
        <taxon>Paenibacillus</taxon>
    </lineage>
</organism>
<protein>
    <submittedName>
        <fullName evidence="3">Glycosyl transferases group 1 family protein</fullName>
    </submittedName>
</protein>
<dbReference type="AlphaFoldDB" id="A0A090ZJ37"/>
<name>A0A090ZJ37_PAEMA</name>
<dbReference type="InterPro" id="IPR050194">
    <property type="entry name" value="Glycosyltransferase_grp1"/>
</dbReference>
<dbReference type="CDD" id="cd03801">
    <property type="entry name" value="GT4_PimA-like"/>
    <property type="match status" value="1"/>
</dbReference>
<feature type="domain" description="Glycosyltransferase subfamily 4-like N-terminal" evidence="2">
    <location>
        <begin position="14"/>
        <end position="206"/>
    </location>
</feature>
<dbReference type="Pfam" id="PF00534">
    <property type="entry name" value="Glycos_transf_1"/>
    <property type="match status" value="1"/>
</dbReference>
<dbReference type="PANTHER" id="PTHR45947:SF14">
    <property type="entry name" value="SLL1723 PROTEIN"/>
    <property type="match status" value="1"/>
</dbReference>
<dbReference type="RefSeq" id="WP_036620234.1">
    <property type="nucleotide sequence ID" value="NZ_BGML01000010.1"/>
</dbReference>
<dbReference type="InterPro" id="IPR001296">
    <property type="entry name" value="Glyco_trans_1"/>
</dbReference>
<comment type="caution">
    <text evidence="3">The sequence shown here is derived from an EMBL/GenBank/DDBJ whole genome shotgun (WGS) entry which is preliminary data.</text>
</comment>
<dbReference type="HOGENOM" id="CLU_009583_2_5_9"/>
<dbReference type="Pfam" id="PF13439">
    <property type="entry name" value="Glyco_transf_4"/>
    <property type="match status" value="1"/>
</dbReference>
<feature type="domain" description="Glycosyl transferase family 1" evidence="1">
    <location>
        <begin position="216"/>
        <end position="380"/>
    </location>
</feature>
<reference evidence="3 4" key="1">
    <citation type="submission" date="2014-04" db="EMBL/GenBank/DDBJ databases">
        <authorList>
            <person name="Bishop-Lilly K.A."/>
            <person name="Broomall S.M."/>
            <person name="Chain P.S."/>
            <person name="Chertkov O."/>
            <person name="Coyne S.R."/>
            <person name="Daligault H.E."/>
            <person name="Davenport K.W."/>
            <person name="Erkkila T."/>
            <person name="Frey K.G."/>
            <person name="Gibbons H.S."/>
            <person name="Gu W."/>
            <person name="Jaissle J."/>
            <person name="Johnson S.L."/>
            <person name="Koroleva G.I."/>
            <person name="Ladner J.T."/>
            <person name="Lo C.-C."/>
            <person name="Minogue T.D."/>
            <person name="Munk C."/>
            <person name="Palacios G.F."/>
            <person name="Redden C.L."/>
            <person name="Rosenzweig C.N."/>
            <person name="Scholz M.B."/>
            <person name="Teshima H."/>
            <person name="Xu Y."/>
        </authorList>
    </citation>
    <scope>NUCLEOTIDE SEQUENCE [LARGE SCALE GENOMIC DNA]</scope>
    <source>
        <strain evidence="3 4">8244</strain>
    </source>
</reference>
<sequence length="411" mass="45847">MKILLATYWAVPHVGGVWPFMQQLQKQLQARGHEVDLLGNGGDPGDPNVSIIGKAKFHKSKVRPLLAEKLSKETYPFIHRNQLVLYTELERYMFELAAAYLNVERYDVIHAQDVIASGCIQRVRSGGAALVASLHGSVAREVERQFGTIHKSSTTPVAKAYFHALEHFGASSPEATIVANNWLKNMLIQDFNVPAQKLRLYPYGYDQAAFTDRMKQASDVRKPAGKKVIMFAGRLIELKAPHHLTGALAGLKKQRSDWVCWIVGEGDMQVKLRAQIKALGLEDDVVFWGKRQDVPQMLQQADIFVQPSLLDNQPLSVIEAQLAGLPVIVSDSGGLPEMVSHGQTGLTYPVGDIDSLGNHLKMLLENDELRLRMGANAKQWAARHWDLNQMVDHYLAVYEYAIQKRRGGARG</sequence>
<evidence type="ECO:0000259" key="2">
    <source>
        <dbReference type="Pfam" id="PF13439"/>
    </source>
</evidence>
<keyword evidence="4" id="KW-1185">Reference proteome</keyword>
<dbReference type="Proteomes" id="UP000029278">
    <property type="component" value="Unassembled WGS sequence"/>
</dbReference>